<feature type="chain" id="PRO_5007461012" evidence="3">
    <location>
        <begin position="25"/>
        <end position="272"/>
    </location>
</feature>
<feature type="signal peptide" evidence="3">
    <location>
        <begin position="1"/>
        <end position="24"/>
    </location>
</feature>
<evidence type="ECO:0000256" key="3">
    <source>
        <dbReference type="SAM" id="SignalP"/>
    </source>
</evidence>
<feature type="domain" description="SCP" evidence="4">
    <location>
        <begin position="158"/>
        <end position="268"/>
    </location>
</feature>
<dbReference type="AlphaFoldDB" id="A0A133ZQN6"/>
<dbReference type="PATRIC" id="fig|467210.3.peg.1288"/>
<evidence type="ECO:0000313" key="6">
    <source>
        <dbReference type="Proteomes" id="UP000070394"/>
    </source>
</evidence>
<evidence type="ECO:0000313" key="5">
    <source>
        <dbReference type="EMBL" id="KXB57789.1"/>
    </source>
</evidence>
<dbReference type="Pfam" id="PF01473">
    <property type="entry name" value="Choline_bind_1"/>
    <property type="match status" value="1"/>
</dbReference>
<dbReference type="PANTHER" id="PTHR31157:SF1">
    <property type="entry name" value="SCP DOMAIN-CONTAINING PROTEIN"/>
    <property type="match status" value="1"/>
</dbReference>
<dbReference type="InterPro" id="IPR035940">
    <property type="entry name" value="CAP_sf"/>
</dbReference>
<evidence type="ECO:0000259" key="4">
    <source>
        <dbReference type="Pfam" id="PF00188"/>
    </source>
</evidence>
<dbReference type="CDD" id="cd05379">
    <property type="entry name" value="CAP_bacterial"/>
    <property type="match status" value="1"/>
</dbReference>
<dbReference type="InterPro" id="IPR018337">
    <property type="entry name" value="Cell_wall/Cho-bd_repeat"/>
</dbReference>
<dbReference type="STRING" id="467210.HMPREF1866_01297"/>
<protein>
    <submittedName>
        <fullName evidence="5">SCP-like protein</fullName>
    </submittedName>
</protein>
<dbReference type="RefSeq" id="WP_060931089.1">
    <property type="nucleotide sequence ID" value="NZ_KQ959819.1"/>
</dbReference>
<organism evidence="5 6">
    <name type="scientific">Lachnoanaerobaculum saburreum</name>
    <dbReference type="NCBI Taxonomy" id="467210"/>
    <lineage>
        <taxon>Bacteria</taxon>
        <taxon>Bacillati</taxon>
        <taxon>Bacillota</taxon>
        <taxon>Clostridia</taxon>
        <taxon>Lachnospirales</taxon>
        <taxon>Lachnospiraceae</taxon>
        <taxon>Lachnoanaerobaculum</taxon>
    </lineage>
</organism>
<dbReference type="Pfam" id="PF19127">
    <property type="entry name" value="Choline_bind_3"/>
    <property type="match status" value="1"/>
</dbReference>
<sequence>MKKGLFLGAALAIGTLAMTIPTFAANGSWKEDNKGYKYQFSDGTFAHSSWLSLDNKWYHIDSPGYMQKGWLKDGDDWYYLDTDNGQMQEGWSKINDKWYYFDPIYGGRMAVNRYVDRMNEEHKDYYVDSNGVYNPEGKSGAKVDAKKISTQAFEKKAVELINNERAKYGVPSLFDDSMFADSVHVRAKELSQSYSHTRPDGDSYLYALPPGLGYYGEVIAVGQSTPEEVVKYWMSSEVNRAQILGKDYDSFGVGCYIKDGIIYWVADFGARM</sequence>
<keyword evidence="3" id="KW-0732">Signal</keyword>
<feature type="repeat" description="Cell wall-binding" evidence="2">
    <location>
        <begin position="67"/>
        <end position="86"/>
    </location>
</feature>
<dbReference type="PANTHER" id="PTHR31157">
    <property type="entry name" value="SCP DOMAIN-CONTAINING PROTEIN"/>
    <property type="match status" value="1"/>
</dbReference>
<evidence type="ECO:0000256" key="1">
    <source>
        <dbReference type="ARBA" id="ARBA00022737"/>
    </source>
</evidence>
<dbReference type="OrthoDB" id="9783944at2"/>
<dbReference type="Gene3D" id="3.40.33.10">
    <property type="entry name" value="CAP"/>
    <property type="match status" value="1"/>
</dbReference>
<dbReference type="InterPro" id="IPR014044">
    <property type="entry name" value="CAP_dom"/>
</dbReference>
<dbReference type="PROSITE" id="PS51170">
    <property type="entry name" value="CW"/>
    <property type="match status" value="1"/>
</dbReference>
<reference evidence="6" key="1">
    <citation type="submission" date="2016-01" db="EMBL/GenBank/DDBJ databases">
        <authorList>
            <person name="Mitreva M."/>
            <person name="Pepin K.H."/>
            <person name="Mihindukulasuriya K.A."/>
            <person name="Fulton R."/>
            <person name="Fronick C."/>
            <person name="O'Laughlin M."/>
            <person name="Miner T."/>
            <person name="Herter B."/>
            <person name="Rosa B.A."/>
            <person name="Cordes M."/>
            <person name="Tomlinson C."/>
            <person name="Wollam A."/>
            <person name="Palsikar V.B."/>
            <person name="Mardis E.R."/>
            <person name="Wilson R.K."/>
        </authorList>
    </citation>
    <scope>NUCLEOTIDE SEQUENCE [LARGE SCALE GENOMIC DNA]</scope>
    <source>
        <strain evidence="6">DNF00896</strain>
    </source>
</reference>
<gene>
    <name evidence="5" type="ORF">HMPREF1866_01297</name>
</gene>
<name>A0A133ZQN6_9FIRM</name>
<dbReference type="Gene3D" id="2.10.270.10">
    <property type="entry name" value="Cholin Binding"/>
    <property type="match status" value="1"/>
</dbReference>
<dbReference type="SUPFAM" id="SSF69360">
    <property type="entry name" value="Cell wall binding repeat"/>
    <property type="match status" value="1"/>
</dbReference>
<dbReference type="Pfam" id="PF00188">
    <property type="entry name" value="CAP"/>
    <property type="match status" value="1"/>
</dbReference>
<dbReference type="EMBL" id="LSDA01000075">
    <property type="protein sequence ID" value="KXB57789.1"/>
    <property type="molecule type" value="Genomic_DNA"/>
</dbReference>
<dbReference type="Proteomes" id="UP000070394">
    <property type="component" value="Unassembled WGS sequence"/>
</dbReference>
<evidence type="ECO:0000256" key="2">
    <source>
        <dbReference type="PROSITE-ProRule" id="PRU00591"/>
    </source>
</evidence>
<comment type="caution">
    <text evidence="5">The sequence shown here is derived from an EMBL/GenBank/DDBJ whole genome shotgun (WGS) entry which is preliminary data.</text>
</comment>
<dbReference type="SUPFAM" id="SSF55797">
    <property type="entry name" value="PR-1-like"/>
    <property type="match status" value="1"/>
</dbReference>
<keyword evidence="6" id="KW-1185">Reference proteome</keyword>
<accession>A0A133ZQN6</accession>
<proteinExistence type="predicted"/>
<keyword evidence="1" id="KW-0677">Repeat</keyword>